<keyword evidence="3 6" id="KW-0479">Metal-binding</keyword>
<dbReference type="InterPro" id="IPR009056">
    <property type="entry name" value="Cyt_c-like_dom"/>
</dbReference>
<dbReference type="EMBL" id="LUKF01000003">
    <property type="protein sequence ID" value="KYG70132.1"/>
    <property type="molecule type" value="Genomic_DNA"/>
</dbReference>
<evidence type="ECO:0000259" key="7">
    <source>
        <dbReference type="PROSITE" id="PS51007"/>
    </source>
</evidence>
<evidence type="ECO:0000256" key="2">
    <source>
        <dbReference type="ARBA" id="ARBA00022617"/>
    </source>
</evidence>
<dbReference type="InterPro" id="IPR051811">
    <property type="entry name" value="Cytochrome_c550/c551-like"/>
</dbReference>
<evidence type="ECO:0000256" key="3">
    <source>
        <dbReference type="ARBA" id="ARBA00022723"/>
    </source>
</evidence>
<keyword evidence="5 6" id="KW-0408">Iron</keyword>
<dbReference type="GO" id="GO:0020037">
    <property type="term" value="F:heme binding"/>
    <property type="evidence" value="ECO:0007669"/>
    <property type="project" value="InterPro"/>
</dbReference>
<accession>A0A150WV14</accession>
<name>A0A150WV14_BDEBC</name>
<dbReference type="GO" id="GO:0009055">
    <property type="term" value="F:electron transfer activity"/>
    <property type="evidence" value="ECO:0007669"/>
    <property type="project" value="InterPro"/>
</dbReference>
<evidence type="ECO:0000256" key="4">
    <source>
        <dbReference type="ARBA" id="ARBA00022982"/>
    </source>
</evidence>
<proteinExistence type="predicted"/>
<dbReference type="RefSeq" id="WP_063243040.1">
    <property type="nucleotide sequence ID" value="NZ_CP168967.1"/>
</dbReference>
<feature type="domain" description="Cytochrome c" evidence="7">
    <location>
        <begin position="44"/>
        <end position="125"/>
    </location>
</feature>
<dbReference type="GO" id="GO:0046872">
    <property type="term" value="F:metal ion binding"/>
    <property type="evidence" value="ECO:0007669"/>
    <property type="project" value="UniProtKB-KW"/>
</dbReference>
<keyword evidence="4" id="KW-0249">Electron transport</keyword>
<comment type="caution">
    <text evidence="8">The sequence shown here is derived from an EMBL/GenBank/DDBJ whole genome shotgun (WGS) entry which is preliminary data.</text>
</comment>
<dbReference type="AlphaFoldDB" id="A0A150WV14"/>
<sequence>MLTKSGAKAFFLLGTGLCSLAFVLLTIDTFHRIPAQTNEDQITESVKKGKDLWEHNNCMGCHTLFGEGAYYAPELTKVYQRRGEIFIRQMLKDPRAMYPNDRKMQQYHFTEDEINSLVAFLKWSGEVNLNGFPADPPLAPKKTEGVGPADLATHVLPKPEIFQQMCTACHTLSGAGGSVGPALDGIGNRKDTAWLKSWIKDPKAVKADTTMPTLPLTDAQLEEVVQFLSSQK</sequence>
<dbReference type="Pfam" id="PF00034">
    <property type="entry name" value="Cytochrom_C"/>
    <property type="match status" value="2"/>
</dbReference>
<gene>
    <name evidence="8" type="ORF">AZI85_15725</name>
</gene>
<evidence type="ECO:0000256" key="1">
    <source>
        <dbReference type="ARBA" id="ARBA00022448"/>
    </source>
</evidence>
<dbReference type="InterPro" id="IPR036909">
    <property type="entry name" value="Cyt_c-like_dom_sf"/>
</dbReference>
<dbReference type="PANTHER" id="PTHR37823">
    <property type="entry name" value="CYTOCHROME C-553-LIKE"/>
    <property type="match status" value="1"/>
</dbReference>
<feature type="domain" description="Cytochrome c" evidence="7">
    <location>
        <begin position="153"/>
        <end position="232"/>
    </location>
</feature>
<reference evidence="8 9" key="1">
    <citation type="submission" date="2016-03" db="EMBL/GenBank/DDBJ databases">
        <authorList>
            <person name="Ploux O."/>
        </authorList>
    </citation>
    <scope>NUCLEOTIDE SEQUENCE [LARGE SCALE GENOMIC DNA]</scope>
    <source>
        <strain evidence="8 9">BER2</strain>
    </source>
</reference>
<keyword evidence="1" id="KW-0813">Transport</keyword>
<organism evidence="8 9">
    <name type="scientific">Bdellovibrio bacteriovorus</name>
    <dbReference type="NCBI Taxonomy" id="959"/>
    <lineage>
        <taxon>Bacteria</taxon>
        <taxon>Pseudomonadati</taxon>
        <taxon>Bdellovibrionota</taxon>
        <taxon>Bdellovibrionia</taxon>
        <taxon>Bdellovibrionales</taxon>
        <taxon>Pseudobdellovibrionaceae</taxon>
        <taxon>Bdellovibrio</taxon>
    </lineage>
</organism>
<evidence type="ECO:0000256" key="5">
    <source>
        <dbReference type="ARBA" id="ARBA00023004"/>
    </source>
</evidence>
<dbReference type="Gene3D" id="1.10.760.10">
    <property type="entry name" value="Cytochrome c-like domain"/>
    <property type="match status" value="2"/>
</dbReference>
<dbReference type="OrthoDB" id="9809720at2"/>
<dbReference type="Proteomes" id="UP000075391">
    <property type="component" value="Unassembled WGS sequence"/>
</dbReference>
<protein>
    <submittedName>
        <fullName evidence="8">Nitric oxide reductase</fullName>
    </submittedName>
</protein>
<keyword evidence="2 6" id="KW-0349">Heme</keyword>
<dbReference type="PROSITE" id="PS51007">
    <property type="entry name" value="CYTC"/>
    <property type="match status" value="2"/>
</dbReference>
<evidence type="ECO:0000256" key="6">
    <source>
        <dbReference type="PROSITE-ProRule" id="PRU00433"/>
    </source>
</evidence>
<evidence type="ECO:0000313" key="9">
    <source>
        <dbReference type="Proteomes" id="UP000075391"/>
    </source>
</evidence>
<dbReference type="SUPFAM" id="SSF46626">
    <property type="entry name" value="Cytochrome c"/>
    <property type="match status" value="2"/>
</dbReference>
<evidence type="ECO:0000313" key="8">
    <source>
        <dbReference type="EMBL" id="KYG70132.1"/>
    </source>
</evidence>